<accession>A0A1I8G948</accession>
<keyword evidence="13" id="KW-1185">Reference proteome</keyword>
<feature type="coiled-coil region" evidence="10">
    <location>
        <begin position="126"/>
        <end position="217"/>
    </location>
</feature>
<organism evidence="13 14">
    <name type="scientific">Macrostomum lignano</name>
    <dbReference type="NCBI Taxonomy" id="282301"/>
    <lineage>
        <taxon>Eukaryota</taxon>
        <taxon>Metazoa</taxon>
        <taxon>Spiralia</taxon>
        <taxon>Lophotrochozoa</taxon>
        <taxon>Platyhelminthes</taxon>
        <taxon>Rhabditophora</taxon>
        <taxon>Macrostomorpha</taxon>
        <taxon>Macrostomida</taxon>
        <taxon>Macrostomidae</taxon>
        <taxon>Macrostomum</taxon>
    </lineage>
</organism>
<feature type="region of interest" description="Disordered" evidence="11">
    <location>
        <begin position="1"/>
        <end position="36"/>
    </location>
</feature>
<evidence type="ECO:0000256" key="11">
    <source>
        <dbReference type="SAM" id="MobiDB-lite"/>
    </source>
</evidence>
<keyword evidence="4" id="KW-0963">Cytoplasm</keyword>
<keyword evidence="7" id="KW-0206">Cytoskeleton</keyword>
<evidence type="ECO:0000256" key="9">
    <source>
        <dbReference type="ARBA" id="ARBA00031573"/>
    </source>
</evidence>
<evidence type="ECO:0000256" key="4">
    <source>
        <dbReference type="ARBA" id="ARBA00022490"/>
    </source>
</evidence>
<proteinExistence type="inferred from homology"/>
<dbReference type="PANTHER" id="PTHR14845:SF5">
    <property type="entry name" value="BASAL BODY-ORIENTATION FACTOR 1"/>
    <property type="match status" value="1"/>
</dbReference>
<evidence type="ECO:0000256" key="10">
    <source>
        <dbReference type="SAM" id="Coils"/>
    </source>
</evidence>
<comment type="subcellular location">
    <subcellularLocation>
        <location evidence="1">Cytoplasm</location>
        <location evidence="1">Cytoskeleton</location>
        <location evidence="1">Cilium basal body</location>
    </subcellularLocation>
</comment>
<feature type="compositionally biased region" description="Basic and acidic residues" evidence="11">
    <location>
        <begin position="17"/>
        <end position="36"/>
    </location>
</feature>
<sequence>MPKKGKKGKGGGKGKGKKGEKGSKKADKKAMKEESSLKLAERSVLVWETRAQAAEKQRTEFRESAVALADQNSQLKDLMHKTEKDTIEVITYLKKQDQEKEDQIYKLNESIKEMKRLHRDEKAAIIADLGQQIQKLEATIQQKSQDVQLLQNELKMVKEFRKNRQQMQKELDEIKDSLFYAGREHKETLAKMEQKFFEEKMRLQQEANQKIAELAERAHAEAITNLDETTRSVYKENVRLTEALNYHMREGDILKKKNTRLKEAKATLADELETAKRLSEEKIVEAQRLRRQQREAEEKISLLEQSLNHLVREFDTDRAETEARHRAELANSVSEIDKLKRLMELRNKETSRLRKLAKNILDQRSDMERFFLEALDNVREEIAANQENYKREAQQMYNRRMLEAHAGKADYPPVRTFQKSDHSTNNVYTDLSAAEKFFQTGGRIDISELTWEQKEKVIRFLFARMNGTRAPPRQQQPQQPQPQSQQQPPPAVPPDRRLAPLPAIQPRSGDSAEELTLEPLDEDDPDKTIVDTRAFLTQQEDESSSTAAAAAASA</sequence>
<keyword evidence="6" id="KW-0969">Cilium</keyword>
<dbReference type="InterPro" id="IPR032777">
    <property type="entry name" value="DUF4515"/>
</dbReference>
<keyword evidence="5 10" id="KW-0175">Coiled coil</keyword>
<evidence type="ECO:0000313" key="13">
    <source>
        <dbReference type="Proteomes" id="UP000095280"/>
    </source>
</evidence>
<evidence type="ECO:0000259" key="12">
    <source>
        <dbReference type="Pfam" id="PF14988"/>
    </source>
</evidence>
<comment type="similarity">
    <text evidence="2">Belongs to the BBOF1 family.</text>
</comment>
<evidence type="ECO:0000313" key="14">
    <source>
        <dbReference type="WBParaSite" id="maker-uti_cns_0001169-snap-gene-0.12-mRNA-1"/>
    </source>
</evidence>
<dbReference type="Proteomes" id="UP000095280">
    <property type="component" value="Unplaced"/>
</dbReference>
<dbReference type="PANTHER" id="PTHR14845">
    <property type="entry name" value="COILED-COIL DOMAIN-CONTAINING 166"/>
    <property type="match status" value="1"/>
</dbReference>
<evidence type="ECO:0000256" key="3">
    <source>
        <dbReference type="ARBA" id="ARBA00015392"/>
    </source>
</evidence>
<feature type="compositionally biased region" description="Low complexity" evidence="11">
    <location>
        <begin position="469"/>
        <end position="486"/>
    </location>
</feature>
<evidence type="ECO:0000256" key="6">
    <source>
        <dbReference type="ARBA" id="ARBA00023069"/>
    </source>
</evidence>
<feature type="compositionally biased region" description="Low complexity" evidence="11">
    <location>
        <begin position="544"/>
        <end position="554"/>
    </location>
</feature>
<evidence type="ECO:0000256" key="8">
    <source>
        <dbReference type="ARBA" id="ARBA00023273"/>
    </source>
</evidence>
<dbReference type="AlphaFoldDB" id="A0A1I8G948"/>
<evidence type="ECO:0000256" key="7">
    <source>
        <dbReference type="ARBA" id="ARBA00023212"/>
    </source>
</evidence>
<keyword evidence="8" id="KW-0966">Cell projection</keyword>
<evidence type="ECO:0000256" key="2">
    <source>
        <dbReference type="ARBA" id="ARBA00007508"/>
    </source>
</evidence>
<dbReference type="WBParaSite" id="maker-uti_cns_0001169-snap-gene-0.12-mRNA-1">
    <property type="protein sequence ID" value="maker-uti_cns_0001169-snap-gene-0.12-mRNA-1"/>
    <property type="gene ID" value="maker-uti_cns_0001169-snap-gene-0.12"/>
</dbReference>
<dbReference type="Pfam" id="PF14988">
    <property type="entry name" value="DUF4515"/>
    <property type="match status" value="1"/>
</dbReference>
<protein>
    <recommendedName>
        <fullName evidence="3">Basal body-orientation factor 1</fullName>
    </recommendedName>
    <alternativeName>
        <fullName evidence="9">Coiled-coil domain-containing protein 176</fullName>
    </alternativeName>
</protein>
<name>A0A1I8G948_9PLAT</name>
<feature type="coiled-coil region" evidence="10">
    <location>
        <begin position="339"/>
        <end position="399"/>
    </location>
</feature>
<feature type="compositionally biased region" description="Acidic residues" evidence="11">
    <location>
        <begin position="511"/>
        <end position="525"/>
    </location>
</feature>
<feature type="compositionally biased region" description="Basic residues" evidence="11">
    <location>
        <begin position="1"/>
        <end position="16"/>
    </location>
</feature>
<feature type="region of interest" description="Disordered" evidence="11">
    <location>
        <begin position="469"/>
        <end position="554"/>
    </location>
</feature>
<evidence type="ECO:0000256" key="1">
    <source>
        <dbReference type="ARBA" id="ARBA00004120"/>
    </source>
</evidence>
<reference evidence="14" key="1">
    <citation type="submission" date="2016-11" db="UniProtKB">
        <authorList>
            <consortium name="WormBaseParasite"/>
        </authorList>
    </citation>
    <scope>IDENTIFICATION</scope>
</reference>
<evidence type="ECO:0000256" key="5">
    <source>
        <dbReference type="ARBA" id="ARBA00023054"/>
    </source>
</evidence>
<feature type="domain" description="DUF4515" evidence="12">
    <location>
        <begin position="89"/>
        <end position="271"/>
    </location>
</feature>
<feature type="coiled-coil region" evidence="10">
    <location>
        <begin position="254"/>
        <end position="313"/>
    </location>
</feature>